<comment type="similarity">
    <text evidence="1">Belongs to the BlaI transcriptional regulatory family.</text>
</comment>
<dbReference type="InterPro" id="IPR036388">
    <property type="entry name" value="WH-like_DNA-bd_sf"/>
</dbReference>
<dbReference type="InterPro" id="IPR005650">
    <property type="entry name" value="BlaI_family"/>
</dbReference>
<name>A0ABS7G6P5_9ACTN</name>
<proteinExistence type="inferred from homology"/>
<keyword evidence="6" id="KW-1185">Reference proteome</keyword>
<evidence type="ECO:0000313" key="5">
    <source>
        <dbReference type="EMBL" id="MBW8487482.1"/>
    </source>
</evidence>
<evidence type="ECO:0000256" key="1">
    <source>
        <dbReference type="ARBA" id="ARBA00011046"/>
    </source>
</evidence>
<keyword evidence="4" id="KW-0804">Transcription</keyword>
<organism evidence="5 6">
    <name type="scientific">Actinomadura parmotrematis</name>
    <dbReference type="NCBI Taxonomy" id="2864039"/>
    <lineage>
        <taxon>Bacteria</taxon>
        <taxon>Bacillati</taxon>
        <taxon>Actinomycetota</taxon>
        <taxon>Actinomycetes</taxon>
        <taxon>Streptosporangiales</taxon>
        <taxon>Thermomonosporaceae</taxon>
        <taxon>Actinomadura</taxon>
    </lineage>
</organism>
<comment type="caution">
    <text evidence="5">The sequence shown here is derived from an EMBL/GenBank/DDBJ whole genome shotgun (WGS) entry which is preliminary data.</text>
</comment>
<evidence type="ECO:0000313" key="6">
    <source>
        <dbReference type="Proteomes" id="UP000774570"/>
    </source>
</evidence>
<evidence type="ECO:0000256" key="2">
    <source>
        <dbReference type="ARBA" id="ARBA00023015"/>
    </source>
</evidence>
<keyword evidence="2" id="KW-0805">Transcription regulation</keyword>
<dbReference type="Proteomes" id="UP000774570">
    <property type="component" value="Unassembled WGS sequence"/>
</dbReference>
<dbReference type="InterPro" id="IPR036390">
    <property type="entry name" value="WH_DNA-bd_sf"/>
</dbReference>
<protein>
    <submittedName>
        <fullName evidence="5">BlaI/MecI/CopY family transcriptional regulator</fullName>
    </submittedName>
</protein>
<reference evidence="5 6" key="1">
    <citation type="submission" date="2021-07" db="EMBL/GenBank/DDBJ databases">
        <title>Actinomadura sp. PM05-2 isolated from lichen.</title>
        <authorList>
            <person name="Somphong A."/>
            <person name="Phongsopitanun W."/>
            <person name="Tanasupawat S."/>
            <person name="Peongsungnone V."/>
        </authorList>
    </citation>
    <scope>NUCLEOTIDE SEQUENCE [LARGE SCALE GENOMIC DNA]</scope>
    <source>
        <strain evidence="5 6">PM05-2</strain>
    </source>
</reference>
<dbReference type="SUPFAM" id="SSF46785">
    <property type="entry name" value="Winged helix' DNA-binding domain"/>
    <property type="match status" value="1"/>
</dbReference>
<evidence type="ECO:0000256" key="3">
    <source>
        <dbReference type="ARBA" id="ARBA00023125"/>
    </source>
</evidence>
<gene>
    <name evidence="5" type="ORF">K1Y72_34370</name>
</gene>
<accession>A0ABS7G6P5</accession>
<keyword evidence="3" id="KW-0238">DNA-binding</keyword>
<dbReference type="EMBL" id="JAIBOA010000035">
    <property type="protein sequence ID" value="MBW8487482.1"/>
    <property type="molecule type" value="Genomic_DNA"/>
</dbReference>
<dbReference type="Gene3D" id="1.10.10.10">
    <property type="entry name" value="Winged helix-like DNA-binding domain superfamily/Winged helix DNA-binding domain"/>
    <property type="match status" value="1"/>
</dbReference>
<evidence type="ECO:0000256" key="4">
    <source>
        <dbReference type="ARBA" id="ARBA00023163"/>
    </source>
</evidence>
<sequence length="112" mass="12371">MEAQIITVLAEADRPLTTGEVLERLGADSGLSYSTVVTTLTRLHRKGALARHRHGRAFRYQAMADAADLTALRMNRLLAEDPDRASVLRRFVGTLDPGDEDVLRDLLRDAGE</sequence>
<dbReference type="Pfam" id="PF03965">
    <property type="entry name" value="Penicillinase_R"/>
    <property type="match status" value="1"/>
</dbReference>